<feature type="domain" description="Telomerase activating protein Est1-like N-terminal" evidence="3">
    <location>
        <begin position="72"/>
        <end position="187"/>
    </location>
</feature>
<dbReference type="OrthoDB" id="69928at2759"/>
<evidence type="ECO:0000256" key="1">
    <source>
        <dbReference type="SAM" id="MobiDB-lite"/>
    </source>
</evidence>
<dbReference type="SUPFAM" id="SSF48452">
    <property type="entry name" value="TPR-like"/>
    <property type="match status" value="1"/>
</dbReference>
<name>A0A367L663_9HYPO</name>
<proteinExistence type="predicted"/>
<feature type="compositionally biased region" description="Polar residues" evidence="1">
    <location>
        <begin position="634"/>
        <end position="647"/>
    </location>
</feature>
<dbReference type="InterPro" id="IPR018834">
    <property type="entry name" value="DNA/RNA-bd_Est1-type"/>
</dbReference>
<feature type="region of interest" description="Disordered" evidence="1">
    <location>
        <begin position="798"/>
        <end position="832"/>
    </location>
</feature>
<dbReference type="InterPro" id="IPR011990">
    <property type="entry name" value="TPR-like_helical_dom_sf"/>
</dbReference>
<evidence type="ECO:0008006" key="6">
    <source>
        <dbReference type="Google" id="ProtNLM"/>
    </source>
</evidence>
<dbReference type="InterPro" id="IPR045153">
    <property type="entry name" value="Est1/Ebs1-like"/>
</dbReference>
<dbReference type="EMBL" id="LKCN02000013">
    <property type="protein sequence ID" value="RCI09909.1"/>
    <property type="molecule type" value="Genomic_DNA"/>
</dbReference>
<feature type="compositionally biased region" description="Polar residues" evidence="1">
    <location>
        <begin position="686"/>
        <end position="698"/>
    </location>
</feature>
<protein>
    <recommendedName>
        <fullName evidence="6">DNA/RNA-binding domain-containing protein</fullName>
    </recommendedName>
</protein>
<accession>A0A367L663</accession>
<feature type="compositionally biased region" description="Basic and acidic residues" evidence="1">
    <location>
        <begin position="711"/>
        <end position="733"/>
    </location>
</feature>
<dbReference type="AlphaFoldDB" id="A0A367L663"/>
<dbReference type="STRING" id="1330021.A0A367L663"/>
<dbReference type="InterPro" id="IPR019458">
    <property type="entry name" value="Est1-like_N"/>
</dbReference>
<keyword evidence="5" id="KW-1185">Reference proteome</keyword>
<dbReference type="PANTHER" id="PTHR15696:SF36">
    <property type="entry name" value="NONSENSE-MEDIATED MRNA DECAY FACTOR"/>
    <property type="match status" value="1"/>
</dbReference>
<dbReference type="PANTHER" id="PTHR15696">
    <property type="entry name" value="SMG-7 SUPPRESSOR WITH MORPHOLOGICAL EFFECT ON GENITALIA PROTEIN 7"/>
    <property type="match status" value="1"/>
</dbReference>
<feature type="compositionally biased region" description="Polar residues" evidence="1">
    <location>
        <begin position="807"/>
        <end position="816"/>
    </location>
</feature>
<evidence type="ECO:0000259" key="3">
    <source>
        <dbReference type="Pfam" id="PF10374"/>
    </source>
</evidence>
<feature type="region of interest" description="Disordered" evidence="1">
    <location>
        <begin position="547"/>
        <end position="582"/>
    </location>
</feature>
<dbReference type="Pfam" id="PF10373">
    <property type="entry name" value="EST1_DNA_bind"/>
    <property type="match status" value="1"/>
</dbReference>
<gene>
    <name evidence="4" type="ORF">L249_8481</name>
</gene>
<feature type="compositionally biased region" description="Polar residues" evidence="1">
    <location>
        <begin position="741"/>
        <end position="752"/>
    </location>
</feature>
<reference evidence="4 5" key="1">
    <citation type="journal article" date="2015" name="BMC Genomics">
        <title>Insights from the genome of Ophiocordyceps polyrhachis-furcata to pathogenicity and host specificity in insect fungi.</title>
        <authorList>
            <person name="Wichadakul D."/>
            <person name="Kobmoo N."/>
            <person name="Ingsriswang S."/>
            <person name="Tangphatsornruang S."/>
            <person name="Chantasingh D."/>
            <person name="Luangsa-ard J.J."/>
            <person name="Eurwilaichitr L."/>
        </authorList>
    </citation>
    <scope>NUCLEOTIDE SEQUENCE [LARGE SCALE GENOMIC DNA]</scope>
    <source>
        <strain evidence="4 5">BCC 54312</strain>
    </source>
</reference>
<dbReference type="Pfam" id="PF10374">
    <property type="entry name" value="EST1"/>
    <property type="match status" value="1"/>
</dbReference>
<dbReference type="Gene3D" id="1.25.40.10">
    <property type="entry name" value="Tetratricopeptide repeat domain"/>
    <property type="match status" value="1"/>
</dbReference>
<dbReference type="Proteomes" id="UP000253664">
    <property type="component" value="Unassembled WGS sequence"/>
</dbReference>
<sequence length="832" mass="91869">MASTLTQASQQWHNALKLRKALLKQLDGRRVDHAHSLDTTWFEAFDGLLQRYRLACVQTIFLDFQYAAKENTEDALWELHTSINHEYRQIVRRLRSNSHPVERRKAEKMYNNFLRIALKFYKGYIQRLSARYDIQELKRVVMGIEVEQIDAEDTISPVPGSLSSLVLESCHSTLLHLGDLCRYRSQAKNKSSSVDFALTYFSLARHLMPHSGFAFHQMGILNAAQGNHLDAVYHFYRAWAVEVPHPNVKANLEAKFNSLRAPNAIRPRVNPSAPAEAFSIWFVKLHAYFYAGEAFSQQRELEEEVMHRMEMACRDGRSGDTLLKMALVNMSAHAIASSASTEKGMMTNSNFWKFTLKFNALFISTLCRVIHLELEKVGATNSPDKPIEIPAVVASLLPVLRVYCVWFVAHRSELVAAYDAFGAALPMMMKGIVNVFTSFFAVACTHDELPSCSYLLPEDLELRGHQLLAGDDIPSQCRVDCKDDSVKPYLSDPQQCLPGAQENLARTFDVLRCAYFLHSDEMTPISIRNGEKRRVFFEYQPDMAPVVSESGGAKAPEVFSNQSPAMTPHEPSEQRQQDTSAEVEMAMATSADDDDDDAEKRVMSMLTPFLKPPTPSPQNHVRSPSDAAPGVESTPANGSGALNQNHWSPAATGRLSGPITPLPWAWDNTPKPDSEQAAGREAFTRGSRNNSPRDSMTGSIDDPFATPGRNDGARAHAPTDRRASKTASEEAHRQHMLQTLLGDNSARTSSPAQPRGSRAGASSMIGTQRSLLAADSTGFSHPSSLYMGTPAYGIGLGVTGLRGLGLQSPTQGSGSSARRVGIGDSLGHESAK</sequence>
<evidence type="ECO:0000313" key="4">
    <source>
        <dbReference type="EMBL" id="RCI09909.1"/>
    </source>
</evidence>
<organism evidence="4 5">
    <name type="scientific">Ophiocordyceps polyrhachis-furcata BCC 54312</name>
    <dbReference type="NCBI Taxonomy" id="1330021"/>
    <lineage>
        <taxon>Eukaryota</taxon>
        <taxon>Fungi</taxon>
        <taxon>Dikarya</taxon>
        <taxon>Ascomycota</taxon>
        <taxon>Pezizomycotina</taxon>
        <taxon>Sordariomycetes</taxon>
        <taxon>Hypocreomycetidae</taxon>
        <taxon>Hypocreales</taxon>
        <taxon>Ophiocordycipitaceae</taxon>
        <taxon>Ophiocordyceps</taxon>
    </lineage>
</organism>
<evidence type="ECO:0000259" key="2">
    <source>
        <dbReference type="Pfam" id="PF10373"/>
    </source>
</evidence>
<comment type="caution">
    <text evidence="4">The sequence shown here is derived from an EMBL/GenBank/DDBJ whole genome shotgun (WGS) entry which is preliminary data.</text>
</comment>
<feature type="domain" description="DNA/RNA-binding" evidence="2">
    <location>
        <begin position="197"/>
        <end position="468"/>
    </location>
</feature>
<evidence type="ECO:0000313" key="5">
    <source>
        <dbReference type="Proteomes" id="UP000253664"/>
    </source>
</evidence>
<feature type="region of interest" description="Disordered" evidence="1">
    <location>
        <begin position="607"/>
        <end position="763"/>
    </location>
</feature>